<dbReference type="EnsemblPlants" id="PGSC0003DMT400095236">
    <property type="protein sequence ID" value="PGSC0003DMT400095236"/>
    <property type="gene ID" value="PGSC0003DMG400044807"/>
</dbReference>
<dbReference type="InParanoid" id="M1DVV0"/>
<evidence type="ECO:0000313" key="2">
    <source>
        <dbReference type="Proteomes" id="UP000011115"/>
    </source>
</evidence>
<reference evidence="1" key="2">
    <citation type="submission" date="2015-06" db="UniProtKB">
        <authorList>
            <consortium name="EnsemblPlants"/>
        </authorList>
    </citation>
    <scope>IDENTIFICATION</scope>
    <source>
        <strain evidence="1">DM1-3 516 R44</strain>
    </source>
</reference>
<organism evidence="1 2">
    <name type="scientific">Solanum tuberosum</name>
    <name type="common">Potato</name>
    <dbReference type="NCBI Taxonomy" id="4113"/>
    <lineage>
        <taxon>Eukaryota</taxon>
        <taxon>Viridiplantae</taxon>
        <taxon>Streptophyta</taxon>
        <taxon>Embryophyta</taxon>
        <taxon>Tracheophyta</taxon>
        <taxon>Spermatophyta</taxon>
        <taxon>Magnoliopsida</taxon>
        <taxon>eudicotyledons</taxon>
        <taxon>Gunneridae</taxon>
        <taxon>Pentapetalae</taxon>
        <taxon>asterids</taxon>
        <taxon>lamiids</taxon>
        <taxon>Solanales</taxon>
        <taxon>Solanaceae</taxon>
        <taxon>Solanoideae</taxon>
        <taxon>Solaneae</taxon>
        <taxon>Solanum</taxon>
    </lineage>
</organism>
<accession>M1DVV0</accession>
<protein>
    <submittedName>
        <fullName evidence="1">Uncharacterized protein</fullName>
    </submittedName>
</protein>
<keyword evidence="2" id="KW-1185">Reference proteome</keyword>
<proteinExistence type="predicted"/>
<sequence>MDAHKMFDEKLSTYFPTLFPETQSDTPIEMGYVNAIDLDRGSNEQHTHEIDTLEGVIFADEIIPYVECGKSYRGEEHDKGNLLLNIGATTFVVQVQGIASNLTYGGEEHDEGSVRVIVTIRAYTLDVAGTRRPLLVPKRTLVLADYKWKTNLIMQKLKTE</sequence>
<reference evidence="2" key="1">
    <citation type="journal article" date="2011" name="Nature">
        <title>Genome sequence and analysis of the tuber crop potato.</title>
        <authorList>
            <consortium name="The Potato Genome Sequencing Consortium"/>
        </authorList>
    </citation>
    <scope>NUCLEOTIDE SEQUENCE [LARGE SCALE GENOMIC DNA]</scope>
    <source>
        <strain evidence="2">cv. DM1-3 516 R44</strain>
    </source>
</reference>
<dbReference type="Proteomes" id="UP000011115">
    <property type="component" value="Unassembled WGS sequence"/>
</dbReference>
<evidence type="ECO:0000313" key="1">
    <source>
        <dbReference type="EnsemblPlants" id="PGSC0003DMT400095236"/>
    </source>
</evidence>
<dbReference type="Gramene" id="PGSC0003DMT400095236">
    <property type="protein sequence ID" value="PGSC0003DMT400095236"/>
    <property type="gene ID" value="PGSC0003DMG400044807"/>
</dbReference>
<name>M1DVV0_SOLTU</name>
<dbReference type="HOGENOM" id="CLU_1655228_0_0_1"/>
<dbReference type="PaxDb" id="4113-PGSC0003DMT400095236"/>
<dbReference type="AlphaFoldDB" id="M1DVV0"/>